<evidence type="ECO:0000313" key="3">
    <source>
        <dbReference type="Proteomes" id="UP000590225"/>
    </source>
</evidence>
<dbReference type="Proteomes" id="UP000590225">
    <property type="component" value="Unassembled WGS sequence"/>
</dbReference>
<dbReference type="AlphaFoldDB" id="A0AAW3T0X4"/>
<dbReference type="EMBL" id="JACGXP010000001">
    <property type="protein sequence ID" value="MBA8988963.1"/>
    <property type="molecule type" value="Genomic_DNA"/>
</dbReference>
<proteinExistence type="predicted"/>
<evidence type="ECO:0000313" key="2">
    <source>
        <dbReference type="EMBL" id="MBA8988963.1"/>
    </source>
</evidence>
<dbReference type="RefSeq" id="WP_182514888.1">
    <property type="nucleotide sequence ID" value="NZ_JACGXP010000001.1"/>
</dbReference>
<organism evidence="2 3">
    <name type="scientific">Curtobacterium pusillum</name>
    <dbReference type="NCBI Taxonomy" id="69373"/>
    <lineage>
        <taxon>Bacteria</taxon>
        <taxon>Bacillati</taxon>
        <taxon>Actinomycetota</taxon>
        <taxon>Actinomycetes</taxon>
        <taxon>Micrococcales</taxon>
        <taxon>Microbacteriaceae</taxon>
        <taxon>Curtobacterium</taxon>
    </lineage>
</organism>
<sequence length="106" mass="11866">MHEHLAQRLNNGYRAPRRTSTAFLAWLFRLLFGGAVVMGYFAFGTGISRLPPHGQADYSWSRLVFIVLNFAAIAVVSYFGARVAVRLRQRVPTLARGTWPGRDLGT</sequence>
<keyword evidence="1" id="KW-0472">Membrane</keyword>
<feature type="transmembrane region" description="Helical" evidence="1">
    <location>
        <begin position="63"/>
        <end position="81"/>
    </location>
</feature>
<protein>
    <submittedName>
        <fullName evidence="2">Uncharacterized protein</fullName>
    </submittedName>
</protein>
<keyword evidence="1" id="KW-1133">Transmembrane helix</keyword>
<reference evidence="2 3" key="1">
    <citation type="submission" date="2020-07" db="EMBL/GenBank/DDBJ databases">
        <title>Above-ground endophytic microbial communities from plants in different locations in the United States.</title>
        <authorList>
            <person name="Frank C."/>
        </authorList>
    </citation>
    <scope>NUCLEOTIDE SEQUENCE [LARGE SCALE GENOMIC DNA]</scope>
    <source>
        <strain evidence="2 3">WPL5_2</strain>
    </source>
</reference>
<comment type="caution">
    <text evidence="2">The sequence shown here is derived from an EMBL/GenBank/DDBJ whole genome shotgun (WGS) entry which is preliminary data.</text>
</comment>
<gene>
    <name evidence="2" type="ORF">FHW23_000195</name>
</gene>
<feature type="transmembrane region" description="Helical" evidence="1">
    <location>
        <begin position="21"/>
        <end position="43"/>
    </location>
</feature>
<accession>A0AAW3T0X4</accession>
<evidence type="ECO:0000256" key="1">
    <source>
        <dbReference type="SAM" id="Phobius"/>
    </source>
</evidence>
<keyword evidence="1" id="KW-0812">Transmembrane</keyword>
<name>A0AAW3T0X4_9MICO</name>